<evidence type="ECO:0000313" key="1">
    <source>
        <dbReference type="EMBL" id="KFL62702.1"/>
    </source>
</evidence>
<name>A0A080WPA3_TRIRC</name>
<gene>
    <name evidence="1" type="ORF">TERG_12549</name>
</gene>
<dbReference type="InParanoid" id="A0A080WPA3"/>
<dbReference type="Proteomes" id="UP000008864">
    <property type="component" value="Unassembled WGS sequence"/>
</dbReference>
<protein>
    <submittedName>
        <fullName evidence="1">Uncharacterized protein</fullName>
    </submittedName>
</protein>
<keyword evidence="2" id="KW-1185">Reference proteome</keyword>
<accession>A0A080WPA3</accession>
<dbReference type="GeneID" id="71777715"/>
<evidence type="ECO:0000313" key="2">
    <source>
        <dbReference type="Proteomes" id="UP000008864"/>
    </source>
</evidence>
<dbReference type="EMBL" id="GG700657">
    <property type="protein sequence ID" value="KFL62702.1"/>
    <property type="molecule type" value="Genomic_DNA"/>
</dbReference>
<reference evidence="2" key="1">
    <citation type="journal article" date="2012" name="MBio">
        <title>Comparative genome analysis of Trichophyton rubrum and related dermatophytes reveals candidate genes involved in infection.</title>
        <authorList>
            <person name="Martinez D.A."/>
            <person name="Oliver B.G."/>
            <person name="Graeser Y."/>
            <person name="Goldberg J.M."/>
            <person name="Li W."/>
            <person name="Martinez-Rossi N.M."/>
            <person name="Monod M."/>
            <person name="Shelest E."/>
            <person name="Barton R.C."/>
            <person name="Birch E."/>
            <person name="Brakhage A.A."/>
            <person name="Chen Z."/>
            <person name="Gurr S.J."/>
            <person name="Heiman D."/>
            <person name="Heitman J."/>
            <person name="Kosti I."/>
            <person name="Rossi A."/>
            <person name="Saif S."/>
            <person name="Samalova M."/>
            <person name="Saunders C.W."/>
            <person name="Shea T."/>
            <person name="Summerbell R.C."/>
            <person name="Xu J."/>
            <person name="Young S."/>
            <person name="Zeng Q."/>
            <person name="Birren B.W."/>
            <person name="Cuomo C.A."/>
            <person name="White T.C."/>
        </authorList>
    </citation>
    <scope>NUCLEOTIDE SEQUENCE [LARGE SCALE GENOMIC DNA]</scope>
    <source>
        <strain evidence="2">ATCC MYA-4607 / CBS 118892</strain>
    </source>
</reference>
<proteinExistence type="predicted"/>
<dbReference type="RefSeq" id="XP_047607242.1">
    <property type="nucleotide sequence ID" value="XM_047751495.1"/>
</dbReference>
<dbReference type="VEuPathDB" id="FungiDB:TERG_12549"/>
<dbReference type="AlphaFoldDB" id="A0A080WPA3"/>
<sequence length="136" mass="14721">MEPSKGRAVLPVDPVVCRCLPEDRTDMACLMSRAGSASITVAWITHPKWSVARLVDGLDQGWENGFNLVRSKSSDNSDAVNMILILSVGADAVQQFYQCFSSHGRPNLDSYGVSQSTPVFDMATVKLSSSLADPNK</sequence>
<organism evidence="1 2">
    <name type="scientific">Trichophyton rubrum (strain ATCC MYA-4607 / CBS 118892)</name>
    <name type="common">Athlete's foot fungus</name>
    <dbReference type="NCBI Taxonomy" id="559305"/>
    <lineage>
        <taxon>Eukaryota</taxon>
        <taxon>Fungi</taxon>
        <taxon>Dikarya</taxon>
        <taxon>Ascomycota</taxon>
        <taxon>Pezizomycotina</taxon>
        <taxon>Eurotiomycetes</taxon>
        <taxon>Eurotiomycetidae</taxon>
        <taxon>Onygenales</taxon>
        <taxon>Arthrodermataceae</taxon>
        <taxon>Trichophyton</taxon>
    </lineage>
</organism>
<dbReference type="HOGENOM" id="CLU_1876915_0_0_1"/>